<evidence type="ECO:0000313" key="4">
    <source>
        <dbReference type="Proteomes" id="UP001344906"/>
    </source>
</evidence>
<evidence type="ECO:0000256" key="1">
    <source>
        <dbReference type="SAM" id="Phobius"/>
    </source>
</evidence>
<evidence type="ECO:0000313" key="3">
    <source>
        <dbReference type="EMBL" id="GLV57674.1"/>
    </source>
</evidence>
<dbReference type="EMBL" id="BSRI01000002">
    <property type="protein sequence ID" value="GLV57674.1"/>
    <property type="molecule type" value="Genomic_DNA"/>
</dbReference>
<gene>
    <name evidence="3" type="ORF">KDH_45100</name>
</gene>
<protein>
    <recommendedName>
        <fullName evidence="2">Peptidase C39-like domain-containing protein</fullName>
    </recommendedName>
</protein>
<dbReference type="RefSeq" id="WP_338253676.1">
    <property type="nucleotide sequence ID" value="NZ_BSRI01000002.1"/>
</dbReference>
<accession>A0ABQ6FXW2</accession>
<reference evidence="3 4" key="1">
    <citation type="submission" date="2023-02" db="EMBL/GenBank/DDBJ databases">
        <title>Dictyobacter halimunensis sp. nov., a new member of the class Ktedonobacteria from forest soil in a geothermal area.</title>
        <authorList>
            <person name="Rachmania M.K."/>
            <person name="Ningsih F."/>
            <person name="Sakai Y."/>
            <person name="Yabe S."/>
            <person name="Yokota A."/>
            <person name="Sjamsuridzal W."/>
        </authorList>
    </citation>
    <scope>NUCLEOTIDE SEQUENCE [LARGE SCALE GENOMIC DNA]</scope>
    <source>
        <strain evidence="3 4">S3.2.2.5</strain>
    </source>
</reference>
<organism evidence="3 4">
    <name type="scientific">Dictyobacter halimunensis</name>
    <dbReference type="NCBI Taxonomy" id="3026934"/>
    <lineage>
        <taxon>Bacteria</taxon>
        <taxon>Bacillati</taxon>
        <taxon>Chloroflexota</taxon>
        <taxon>Ktedonobacteria</taxon>
        <taxon>Ktedonobacterales</taxon>
        <taxon>Dictyobacteraceae</taxon>
        <taxon>Dictyobacter</taxon>
    </lineage>
</organism>
<sequence length="459" mass="51176">MRFWSDMFYRHYRFVLYVLLGGACGILMIHIILLPPTGYSWTGDARQQYDQFWLQQSGQDFQQWQMNGVMVQSGLIHASVQMQMTQAAICTSDDIDGGFASFNGQAGLCQGRDPYQARSYEQGLNYYNAASFYFGTLTSPIQVSRRPVTTLIASWNATTLKGTWIETHVRVLEGRSWTHWYRLPIWASHTEAITRHSINGQSDGWGKVDTDTFFTNKQPASAYQVKVVLFSTSATVSPQLRRFGVVASYDASTTPLIQSDPTSRGINLAVPQRSQMLAAYTTQSFGGGGEAWCSPTSTSMVMAYWANQLRRPDLTHTVAEVARDTYDYTYRGTGNWPFNVAYAGNAGLTAFVTRMYSLSQVEQWIKVGVPIIISIAYQPGELAHSPIPSSSGHIIVIRGFTHQGDVITNDPAAASNAAVQIIYPRANLQTIWLKASHGTAYVIYPQSWPVPTTQRITSW</sequence>
<dbReference type="PROSITE" id="PS51257">
    <property type="entry name" value="PROKAR_LIPOPROTEIN"/>
    <property type="match status" value="1"/>
</dbReference>
<dbReference type="InterPro" id="IPR039564">
    <property type="entry name" value="Peptidase_C39-like"/>
</dbReference>
<dbReference type="CDD" id="cd02549">
    <property type="entry name" value="Peptidase_C39A"/>
    <property type="match status" value="1"/>
</dbReference>
<comment type="caution">
    <text evidence="3">The sequence shown here is derived from an EMBL/GenBank/DDBJ whole genome shotgun (WGS) entry which is preliminary data.</text>
</comment>
<proteinExistence type="predicted"/>
<feature type="domain" description="Peptidase C39-like" evidence="2">
    <location>
        <begin position="269"/>
        <end position="412"/>
    </location>
</feature>
<dbReference type="Pfam" id="PF13529">
    <property type="entry name" value="Peptidase_C39_2"/>
    <property type="match status" value="1"/>
</dbReference>
<keyword evidence="1" id="KW-0812">Transmembrane</keyword>
<keyword evidence="1" id="KW-1133">Transmembrane helix</keyword>
<feature type="transmembrane region" description="Helical" evidence="1">
    <location>
        <begin position="12"/>
        <end position="33"/>
    </location>
</feature>
<evidence type="ECO:0000259" key="2">
    <source>
        <dbReference type="Pfam" id="PF13529"/>
    </source>
</evidence>
<dbReference type="InterPro" id="IPR039563">
    <property type="entry name" value="Peptidase_C39_single_dom"/>
</dbReference>
<dbReference type="Proteomes" id="UP001344906">
    <property type="component" value="Unassembled WGS sequence"/>
</dbReference>
<keyword evidence="4" id="KW-1185">Reference proteome</keyword>
<dbReference type="Gene3D" id="3.90.70.10">
    <property type="entry name" value="Cysteine proteinases"/>
    <property type="match status" value="1"/>
</dbReference>
<name>A0ABQ6FXW2_9CHLR</name>
<keyword evidence="1" id="KW-0472">Membrane</keyword>